<keyword evidence="2" id="KW-1185">Reference proteome</keyword>
<evidence type="ECO:0000313" key="2">
    <source>
        <dbReference type="Proteomes" id="UP001199044"/>
    </source>
</evidence>
<organism evidence="1 2">
    <name type="scientific">Vibrio tritonius</name>
    <dbReference type="NCBI Taxonomy" id="1435069"/>
    <lineage>
        <taxon>Bacteria</taxon>
        <taxon>Pseudomonadati</taxon>
        <taxon>Pseudomonadota</taxon>
        <taxon>Gammaproteobacteria</taxon>
        <taxon>Vibrionales</taxon>
        <taxon>Vibrionaceae</taxon>
        <taxon>Vibrio</taxon>
    </lineage>
</organism>
<proteinExistence type="predicted"/>
<gene>
    <name evidence="1" type="ORF">LDJ79_13810</name>
</gene>
<dbReference type="EMBL" id="JAIWIU010000095">
    <property type="protein sequence ID" value="MCA2017197.1"/>
    <property type="molecule type" value="Genomic_DNA"/>
</dbReference>
<accession>A0ABS7YQE6</accession>
<protein>
    <submittedName>
        <fullName evidence="1">AraC family transcriptional regulator</fullName>
    </submittedName>
</protein>
<evidence type="ECO:0000313" key="1">
    <source>
        <dbReference type="EMBL" id="MCA2017197.1"/>
    </source>
</evidence>
<comment type="caution">
    <text evidence="1">The sequence shown here is derived from an EMBL/GenBank/DDBJ whole genome shotgun (WGS) entry which is preliminary data.</text>
</comment>
<dbReference type="Proteomes" id="UP001199044">
    <property type="component" value="Unassembled WGS sequence"/>
</dbReference>
<reference evidence="2" key="1">
    <citation type="submission" date="2023-07" db="EMBL/GenBank/DDBJ databases">
        <title>Molecular identification of indigenous halophilic bacteria isolated from red sea cost, biodegradation of synthetic dyes and assessment of degraded metabolite toxicity.</title>
        <authorList>
            <person name="Chaieb K."/>
            <person name="Altayb H.N."/>
        </authorList>
    </citation>
    <scope>NUCLEOTIDE SEQUENCE [LARGE SCALE GENOMIC DNA]</scope>
    <source>
        <strain evidence="2">K20</strain>
    </source>
</reference>
<sequence length="202" mass="23050">MNYAISSDSCHFSSLETTSRKRATKHSLISVEQGLMLCRLGKVEYSVEPGQLFWIPIECLNALTFFPNTEITRIDFSVRLQEAFPHQAGYVQPTDLSSAIIKRLKTTPREMPTFTHLTQLLKAEVIELRPQLSVSELSHQISHWQPQNPHNLAKEMHMVLLIREAIKRGQSGIKRPAIIAELFQGNEDQYVQWSRLVLGNAL</sequence>
<dbReference type="RefSeq" id="WP_225250986.1">
    <property type="nucleotide sequence ID" value="NZ_JAIWIU010000095.1"/>
</dbReference>
<name>A0ABS7YQE6_9VIBR</name>